<dbReference type="InterPro" id="IPR044068">
    <property type="entry name" value="CB"/>
</dbReference>
<dbReference type="InterPro" id="IPR011010">
    <property type="entry name" value="DNA_brk_join_enz"/>
</dbReference>
<reference evidence="8" key="1">
    <citation type="submission" date="2017-02" db="EMBL/GenBank/DDBJ databases">
        <title>Natronthermophilus aegyptiacus gen. nov.,sp. nov., an aerobic, extremely halophilic alkalithermophilic archaeon isolated from the athalassohaline Wadi An Natrun, Egypt.</title>
        <authorList>
            <person name="Zhao B."/>
        </authorList>
    </citation>
    <scope>NUCLEOTIDE SEQUENCE [LARGE SCALE GENOMIC DNA]</scope>
    <source>
        <strain evidence="8">JW/NM-HA 15</strain>
    </source>
</reference>
<gene>
    <name evidence="7" type="ORF">B1756_17010</name>
</gene>
<keyword evidence="3" id="KW-0233">DNA recombination</keyword>
<organism evidence="7 8">
    <name type="scientific">Natrarchaeobaculum aegyptiacum</name>
    <dbReference type="NCBI Taxonomy" id="745377"/>
    <lineage>
        <taxon>Archaea</taxon>
        <taxon>Methanobacteriati</taxon>
        <taxon>Methanobacteriota</taxon>
        <taxon>Stenosarchaea group</taxon>
        <taxon>Halobacteria</taxon>
        <taxon>Halobacteriales</taxon>
        <taxon>Natrialbaceae</taxon>
        <taxon>Natrarchaeobaculum</taxon>
    </lineage>
</organism>
<dbReference type="InterPro" id="IPR050090">
    <property type="entry name" value="Tyrosine_recombinase_XerCD"/>
</dbReference>
<dbReference type="PANTHER" id="PTHR30349:SF41">
    <property type="entry name" value="INTEGRASE_RECOMBINASE PROTEIN MJ0367-RELATED"/>
    <property type="match status" value="1"/>
</dbReference>
<evidence type="ECO:0000313" key="8">
    <source>
        <dbReference type="Proteomes" id="UP000250088"/>
    </source>
</evidence>
<dbReference type="Pfam" id="PF00589">
    <property type="entry name" value="Phage_integrase"/>
    <property type="match status" value="1"/>
</dbReference>
<feature type="domain" description="Core-binding (CB)" evidence="6">
    <location>
        <begin position="1"/>
        <end position="84"/>
    </location>
</feature>
<dbReference type="KEGG" id="naj:B1756_17010"/>
<keyword evidence="1" id="KW-0229">DNA integration</keyword>
<dbReference type="PROSITE" id="PS51898">
    <property type="entry name" value="TYR_RECOMBINASE"/>
    <property type="match status" value="1"/>
</dbReference>
<dbReference type="Gene3D" id="1.10.443.10">
    <property type="entry name" value="Intergrase catalytic core"/>
    <property type="match status" value="1"/>
</dbReference>
<dbReference type="PROSITE" id="PS51900">
    <property type="entry name" value="CB"/>
    <property type="match status" value="1"/>
</dbReference>
<name>A0A2Z2HXE0_9EURY</name>
<dbReference type="AlphaFoldDB" id="A0A2Z2HXE0"/>
<dbReference type="CDD" id="cd00397">
    <property type="entry name" value="DNA_BRE_C"/>
    <property type="match status" value="1"/>
</dbReference>
<evidence type="ECO:0000256" key="2">
    <source>
        <dbReference type="ARBA" id="ARBA00023125"/>
    </source>
</evidence>
<protein>
    <recommendedName>
        <fullName evidence="9">Integrase</fullName>
    </recommendedName>
</protein>
<feature type="domain" description="Tyr recombinase" evidence="5">
    <location>
        <begin position="108"/>
        <end position="325"/>
    </location>
</feature>
<dbReference type="Proteomes" id="UP000250088">
    <property type="component" value="Chromosome"/>
</dbReference>
<evidence type="ECO:0008006" key="9">
    <source>
        <dbReference type="Google" id="ProtNLM"/>
    </source>
</evidence>
<evidence type="ECO:0000259" key="6">
    <source>
        <dbReference type="PROSITE" id="PS51900"/>
    </source>
</evidence>
<dbReference type="EMBL" id="CP019893">
    <property type="protein sequence ID" value="ARS91911.1"/>
    <property type="molecule type" value="Genomic_DNA"/>
</dbReference>
<accession>A0A2Z2HXE0</accession>
<dbReference type="PANTHER" id="PTHR30349">
    <property type="entry name" value="PHAGE INTEGRASE-RELATED"/>
    <property type="match status" value="1"/>
</dbReference>
<dbReference type="GO" id="GO:0003677">
    <property type="term" value="F:DNA binding"/>
    <property type="evidence" value="ECO:0007669"/>
    <property type="project" value="UniProtKB-UniRule"/>
</dbReference>
<dbReference type="Gene3D" id="1.10.150.130">
    <property type="match status" value="1"/>
</dbReference>
<evidence type="ECO:0000256" key="1">
    <source>
        <dbReference type="ARBA" id="ARBA00022908"/>
    </source>
</evidence>
<evidence type="ECO:0000259" key="5">
    <source>
        <dbReference type="PROSITE" id="PS51898"/>
    </source>
</evidence>
<sequence length="336" mass="38600">MTPEEAVAEYLDVNPKSNGESTMRSHESRLGIFVDWCDDNEIEYMNDLSKEDLEAYREKREKKVKPRTLETQFQTLSVFVRYCESQGYVKPALSVEVPEIEVAEEDKSRDRYMTRERAKEVVSHLSRFNYASQDHALWLLLTDTGIRTCTLRSLDIDDFVELEDGTGYLNLEHRPKTGTRLKNKTASERQIPISSSTCEVLSDYIEHRRPDTIDRYGREPLIATEQGRISASAVRTRINKWSAPCLIGDCPHGRNPDTCRPATVAGDMNCPSKRSPHDLRKGYITYMRQNGWDGPTLSDNVDASADVIDRHYDKTDKEKKRKLHATILTEVVDDFE</sequence>
<dbReference type="GO" id="GO:0015074">
    <property type="term" value="P:DNA integration"/>
    <property type="evidence" value="ECO:0007669"/>
    <property type="project" value="UniProtKB-KW"/>
</dbReference>
<keyword evidence="8" id="KW-1185">Reference proteome</keyword>
<evidence type="ECO:0000256" key="4">
    <source>
        <dbReference type="PROSITE-ProRule" id="PRU01248"/>
    </source>
</evidence>
<dbReference type="InterPro" id="IPR010998">
    <property type="entry name" value="Integrase_recombinase_N"/>
</dbReference>
<evidence type="ECO:0000313" key="7">
    <source>
        <dbReference type="EMBL" id="ARS91911.1"/>
    </source>
</evidence>
<evidence type="ECO:0000256" key="3">
    <source>
        <dbReference type="ARBA" id="ARBA00023172"/>
    </source>
</evidence>
<proteinExistence type="predicted"/>
<dbReference type="GO" id="GO:0006310">
    <property type="term" value="P:DNA recombination"/>
    <property type="evidence" value="ECO:0007669"/>
    <property type="project" value="UniProtKB-KW"/>
</dbReference>
<dbReference type="SUPFAM" id="SSF56349">
    <property type="entry name" value="DNA breaking-rejoining enzymes"/>
    <property type="match status" value="1"/>
</dbReference>
<dbReference type="InterPro" id="IPR002104">
    <property type="entry name" value="Integrase_catalytic"/>
</dbReference>
<keyword evidence="2 4" id="KW-0238">DNA-binding</keyword>
<dbReference type="InterPro" id="IPR013762">
    <property type="entry name" value="Integrase-like_cat_sf"/>
</dbReference>